<keyword evidence="10" id="KW-1185">Reference proteome</keyword>
<dbReference type="EMBL" id="WWNE01000003">
    <property type="protein sequence ID" value="NBG65023.1"/>
    <property type="molecule type" value="Genomic_DNA"/>
</dbReference>
<evidence type="ECO:0000256" key="1">
    <source>
        <dbReference type="ARBA" id="ARBA00011123"/>
    </source>
</evidence>
<evidence type="ECO:0000313" key="9">
    <source>
        <dbReference type="EMBL" id="NBG65023.1"/>
    </source>
</evidence>
<reference evidence="9 10" key="1">
    <citation type="submission" date="2019-12" db="EMBL/GenBank/DDBJ databases">
        <authorList>
            <person name="Zhao J."/>
        </authorList>
    </citation>
    <scope>NUCLEOTIDE SEQUENCE [LARGE SCALE GENOMIC DNA]</scope>
    <source>
        <strain evidence="9 10">S-15</strain>
    </source>
</reference>
<dbReference type="RefSeq" id="WP_160631725.1">
    <property type="nucleotide sequence ID" value="NZ_WWNE01000003.1"/>
</dbReference>
<sequence length="477" mass="52321">MKEYTSLSEIQTELLSGDLSCEQLVKGYLSRISERKNLNAFLETFDQSAIERAKEVDSKITAKTAGKLAGMVIGIKDNIVYKGHKVSASSKMLENFESLFSATVVEKLLEEDAIIIGRLNCDEFAMGSSTENSAFGVTHNAENEAFVPGGSSGGSAVAVQAGLCLVALGSDTGGSIRQPASYCGVVGIKPTYGRVSRNGLIAFASSFDQIGPFTKSVDDAALVLEVISGHDKMDSTSSSKAVPSYSQSIQEKENKKYKIAYIKDCLQHQGLNEEVRQTVNNEIERLKKEGHIVEPISFPFLDYMVPTYYVLTTAEASSNLARYDGVHFGYRSPNASNLEETYVYSRSEGFGAEVKRRIMLGTYVLSAGYYDAYYAKAQKVRRILRDKTKAIFAEFDFILSPTTTNSAFKIGEKSDDPIEMYLEDIFTVQANLVGMPAISIPIGKTSNNMPFGLQLMADAFEEEKLLDISKKIMNSTK</sequence>
<evidence type="ECO:0000256" key="2">
    <source>
        <dbReference type="ARBA" id="ARBA00014428"/>
    </source>
</evidence>
<dbReference type="GO" id="GO:0006412">
    <property type="term" value="P:translation"/>
    <property type="evidence" value="ECO:0007669"/>
    <property type="project" value="UniProtKB-UniRule"/>
</dbReference>
<keyword evidence="4 7" id="KW-0547">Nucleotide-binding</keyword>
<dbReference type="NCBIfam" id="TIGR00132">
    <property type="entry name" value="gatA"/>
    <property type="match status" value="1"/>
</dbReference>
<evidence type="ECO:0000313" key="10">
    <source>
        <dbReference type="Proteomes" id="UP000470771"/>
    </source>
</evidence>
<comment type="subunit">
    <text evidence="1 7">Heterotrimer of A, B and C subunits.</text>
</comment>
<dbReference type="InterPro" id="IPR036928">
    <property type="entry name" value="AS_sf"/>
</dbReference>
<dbReference type="InterPro" id="IPR000120">
    <property type="entry name" value="Amidase"/>
</dbReference>
<evidence type="ECO:0000259" key="8">
    <source>
        <dbReference type="Pfam" id="PF01425"/>
    </source>
</evidence>
<dbReference type="GO" id="GO:0050567">
    <property type="term" value="F:glutaminyl-tRNA synthase (glutamine-hydrolyzing) activity"/>
    <property type="evidence" value="ECO:0007669"/>
    <property type="project" value="UniProtKB-UniRule"/>
</dbReference>
<comment type="caution">
    <text evidence="9">The sequence shown here is derived from an EMBL/GenBank/DDBJ whole genome shotgun (WGS) entry which is preliminary data.</text>
</comment>
<dbReference type="GO" id="GO:0016740">
    <property type="term" value="F:transferase activity"/>
    <property type="evidence" value="ECO:0007669"/>
    <property type="project" value="UniProtKB-KW"/>
</dbReference>
<dbReference type="GO" id="GO:0030956">
    <property type="term" value="C:glutamyl-tRNA(Gln) amidotransferase complex"/>
    <property type="evidence" value="ECO:0007669"/>
    <property type="project" value="InterPro"/>
</dbReference>
<evidence type="ECO:0000256" key="5">
    <source>
        <dbReference type="ARBA" id="ARBA00022840"/>
    </source>
</evidence>
<dbReference type="EC" id="6.3.5.7" evidence="7"/>
<dbReference type="InterPro" id="IPR004412">
    <property type="entry name" value="GatA"/>
</dbReference>
<dbReference type="SUPFAM" id="SSF75304">
    <property type="entry name" value="Amidase signature (AS) enzymes"/>
    <property type="match status" value="1"/>
</dbReference>
<keyword evidence="9" id="KW-0808">Transferase</keyword>
<dbReference type="PANTHER" id="PTHR11895:SF151">
    <property type="entry name" value="GLUTAMYL-TRNA(GLN) AMIDOTRANSFERASE SUBUNIT A"/>
    <property type="match status" value="1"/>
</dbReference>
<dbReference type="Pfam" id="PF01425">
    <property type="entry name" value="Amidase"/>
    <property type="match status" value="1"/>
</dbReference>
<evidence type="ECO:0000256" key="6">
    <source>
        <dbReference type="ARBA" id="ARBA00022917"/>
    </source>
</evidence>
<comment type="similarity">
    <text evidence="7">Belongs to the amidase family. GatA subfamily.</text>
</comment>
<name>A0A6N9NGK3_9FLAO</name>
<dbReference type="GO" id="GO:0005524">
    <property type="term" value="F:ATP binding"/>
    <property type="evidence" value="ECO:0007669"/>
    <property type="project" value="UniProtKB-KW"/>
</dbReference>
<dbReference type="Proteomes" id="UP000470771">
    <property type="component" value="Unassembled WGS sequence"/>
</dbReference>
<feature type="domain" description="Amidase" evidence="8">
    <location>
        <begin position="24"/>
        <end position="466"/>
    </location>
</feature>
<keyword evidence="5 7" id="KW-0067">ATP-binding</keyword>
<keyword evidence="6 7" id="KW-0648">Protein biosynthesis</keyword>
<dbReference type="Gene3D" id="3.90.1300.10">
    <property type="entry name" value="Amidase signature (AS) domain"/>
    <property type="match status" value="1"/>
</dbReference>
<evidence type="ECO:0000256" key="4">
    <source>
        <dbReference type="ARBA" id="ARBA00022741"/>
    </source>
</evidence>
<comment type="catalytic activity">
    <reaction evidence="7">
        <text>L-glutamyl-tRNA(Gln) + L-glutamine + ATP + H2O = L-glutaminyl-tRNA(Gln) + L-glutamate + ADP + phosphate + H(+)</text>
        <dbReference type="Rhea" id="RHEA:17521"/>
        <dbReference type="Rhea" id="RHEA-COMP:9681"/>
        <dbReference type="Rhea" id="RHEA-COMP:9684"/>
        <dbReference type="ChEBI" id="CHEBI:15377"/>
        <dbReference type="ChEBI" id="CHEBI:15378"/>
        <dbReference type="ChEBI" id="CHEBI:29985"/>
        <dbReference type="ChEBI" id="CHEBI:30616"/>
        <dbReference type="ChEBI" id="CHEBI:43474"/>
        <dbReference type="ChEBI" id="CHEBI:58359"/>
        <dbReference type="ChEBI" id="CHEBI:78520"/>
        <dbReference type="ChEBI" id="CHEBI:78521"/>
        <dbReference type="ChEBI" id="CHEBI:456216"/>
        <dbReference type="EC" id="6.3.5.7"/>
    </reaction>
</comment>
<comment type="function">
    <text evidence="7">Allows the formation of correctly charged Gln-tRNA(Gln) through the transamidation of misacylated Glu-tRNA(Gln) in organisms which lack glutaminyl-tRNA synthetase. The reaction takes place in the presence of glutamine and ATP through an activated gamma-phospho-Glu-tRNA(Gln).</text>
</comment>
<feature type="active site" description="Charge relay system" evidence="7">
    <location>
        <position position="151"/>
    </location>
</feature>
<keyword evidence="3 7" id="KW-0436">Ligase</keyword>
<protein>
    <recommendedName>
        <fullName evidence="2 7">Glutamyl-tRNA(Gln) amidotransferase subunit A</fullName>
        <shortName evidence="7">Glu-ADT subunit A</shortName>
        <ecNumber evidence="7">6.3.5.7</ecNumber>
    </recommendedName>
</protein>
<feature type="active site" description="Charge relay system" evidence="7">
    <location>
        <position position="76"/>
    </location>
</feature>
<proteinExistence type="inferred from homology"/>
<dbReference type="InterPro" id="IPR023631">
    <property type="entry name" value="Amidase_dom"/>
</dbReference>
<gene>
    <name evidence="7 9" type="primary">gatA</name>
    <name evidence="9" type="ORF">GQN54_02765</name>
</gene>
<dbReference type="AlphaFoldDB" id="A0A6N9NGK3"/>
<evidence type="ECO:0000256" key="3">
    <source>
        <dbReference type="ARBA" id="ARBA00022598"/>
    </source>
</evidence>
<dbReference type="PANTHER" id="PTHR11895">
    <property type="entry name" value="TRANSAMIDASE"/>
    <property type="match status" value="1"/>
</dbReference>
<organism evidence="9 10">
    <name type="scientific">Acidiluteibacter ferrifornacis</name>
    <dbReference type="NCBI Taxonomy" id="2692424"/>
    <lineage>
        <taxon>Bacteria</taxon>
        <taxon>Pseudomonadati</taxon>
        <taxon>Bacteroidota</taxon>
        <taxon>Flavobacteriia</taxon>
        <taxon>Flavobacteriales</taxon>
        <taxon>Cryomorphaceae</taxon>
        <taxon>Acidiluteibacter</taxon>
    </lineage>
</organism>
<accession>A0A6N9NGK3</accession>
<evidence type="ECO:0000256" key="7">
    <source>
        <dbReference type="HAMAP-Rule" id="MF_00120"/>
    </source>
</evidence>
<dbReference type="HAMAP" id="MF_00120">
    <property type="entry name" value="GatA"/>
    <property type="match status" value="1"/>
</dbReference>
<feature type="active site" description="Acyl-ester intermediate" evidence="7">
    <location>
        <position position="175"/>
    </location>
</feature>